<evidence type="ECO:0000313" key="2">
    <source>
        <dbReference type="Proteomes" id="UP001275084"/>
    </source>
</evidence>
<organism evidence="1 2">
    <name type="scientific">Lasiosphaeria hispida</name>
    <dbReference type="NCBI Taxonomy" id="260671"/>
    <lineage>
        <taxon>Eukaryota</taxon>
        <taxon>Fungi</taxon>
        <taxon>Dikarya</taxon>
        <taxon>Ascomycota</taxon>
        <taxon>Pezizomycotina</taxon>
        <taxon>Sordariomycetes</taxon>
        <taxon>Sordariomycetidae</taxon>
        <taxon>Sordariales</taxon>
        <taxon>Lasiosphaeriaceae</taxon>
        <taxon>Lasiosphaeria</taxon>
    </lineage>
</organism>
<dbReference type="AlphaFoldDB" id="A0AAJ0H7P1"/>
<dbReference type="Proteomes" id="UP001275084">
    <property type="component" value="Unassembled WGS sequence"/>
</dbReference>
<accession>A0AAJ0H7P1</accession>
<keyword evidence="2" id="KW-1185">Reference proteome</keyword>
<protein>
    <submittedName>
        <fullName evidence="1">Uncharacterized protein</fullName>
    </submittedName>
</protein>
<dbReference type="EMBL" id="JAUIQD010000008">
    <property type="protein sequence ID" value="KAK3342163.1"/>
    <property type="molecule type" value="Genomic_DNA"/>
</dbReference>
<proteinExistence type="predicted"/>
<gene>
    <name evidence="1" type="ORF">B0T25DRAFT_360065</name>
</gene>
<reference evidence="1" key="1">
    <citation type="journal article" date="2023" name="Mol. Phylogenet. Evol.">
        <title>Genome-scale phylogeny and comparative genomics of the fungal order Sordariales.</title>
        <authorList>
            <person name="Hensen N."/>
            <person name="Bonometti L."/>
            <person name="Westerberg I."/>
            <person name="Brannstrom I.O."/>
            <person name="Guillou S."/>
            <person name="Cros-Aarteil S."/>
            <person name="Calhoun S."/>
            <person name="Haridas S."/>
            <person name="Kuo A."/>
            <person name="Mondo S."/>
            <person name="Pangilinan J."/>
            <person name="Riley R."/>
            <person name="LaButti K."/>
            <person name="Andreopoulos B."/>
            <person name="Lipzen A."/>
            <person name="Chen C."/>
            <person name="Yan M."/>
            <person name="Daum C."/>
            <person name="Ng V."/>
            <person name="Clum A."/>
            <person name="Steindorff A."/>
            <person name="Ohm R.A."/>
            <person name="Martin F."/>
            <person name="Silar P."/>
            <person name="Natvig D.O."/>
            <person name="Lalanne C."/>
            <person name="Gautier V."/>
            <person name="Ament-Velasquez S.L."/>
            <person name="Kruys A."/>
            <person name="Hutchinson M.I."/>
            <person name="Powell A.J."/>
            <person name="Barry K."/>
            <person name="Miller A.N."/>
            <person name="Grigoriev I.V."/>
            <person name="Debuchy R."/>
            <person name="Gladieux P."/>
            <person name="Hiltunen Thoren M."/>
            <person name="Johannesson H."/>
        </authorList>
    </citation>
    <scope>NUCLEOTIDE SEQUENCE</scope>
    <source>
        <strain evidence="1">CBS 955.72</strain>
    </source>
</reference>
<comment type="caution">
    <text evidence="1">The sequence shown here is derived from an EMBL/GenBank/DDBJ whole genome shotgun (WGS) entry which is preliminary data.</text>
</comment>
<reference evidence="1" key="2">
    <citation type="submission" date="2023-06" db="EMBL/GenBank/DDBJ databases">
        <authorList>
            <consortium name="Lawrence Berkeley National Laboratory"/>
            <person name="Haridas S."/>
            <person name="Hensen N."/>
            <person name="Bonometti L."/>
            <person name="Westerberg I."/>
            <person name="Brannstrom I.O."/>
            <person name="Guillou S."/>
            <person name="Cros-Aarteil S."/>
            <person name="Calhoun S."/>
            <person name="Kuo A."/>
            <person name="Mondo S."/>
            <person name="Pangilinan J."/>
            <person name="Riley R."/>
            <person name="Labutti K."/>
            <person name="Andreopoulos B."/>
            <person name="Lipzen A."/>
            <person name="Chen C."/>
            <person name="Yanf M."/>
            <person name="Daum C."/>
            <person name="Ng V."/>
            <person name="Clum A."/>
            <person name="Steindorff A."/>
            <person name="Ohm R."/>
            <person name="Martin F."/>
            <person name="Silar P."/>
            <person name="Natvig D."/>
            <person name="Lalanne C."/>
            <person name="Gautier V."/>
            <person name="Ament-Velasquez S.L."/>
            <person name="Kruys A."/>
            <person name="Hutchinson M.I."/>
            <person name="Powell A.J."/>
            <person name="Barry K."/>
            <person name="Miller A.N."/>
            <person name="Grigoriev I.V."/>
            <person name="Debuchy R."/>
            <person name="Gladieux P."/>
            <person name="Thoren M.H."/>
            <person name="Johannesson H."/>
        </authorList>
    </citation>
    <scope>NUCLEOTIDE SEQUENCE</scope>
    <source>
        <strain evidence="1">CBS 955.72</strain>
    </source>
</reference>
<evidence type="ECO:0000313" key="1">
    <source>
        <dbReference type="EMBL" id="KAK3342163.1"/>
    </source>
</evidence>
<sequence length="209" mass="23388">MRPWPLSRSLAPQPLGRPCIPAELDAYSLQTLLGGRFSWVDSLALHLDYHRSSKTLCPFAFPSAYAAQLRDRSGAIFDFASVERWDAPGPRATADDMPIFLRKCSCRSACSLPSRSSPADSSPAYSALLQPPFLVPTPYYPSSIPRRHSEAKSRECPATDHLLFRAQLPRVVQKSRAFSLGAERRDLVRDRRDTLQFWTFCLVAFIGGD</sequence>
<name>A0AAJ0H7P1_9PEZI</name>